<keyword evidence="3" id="KW-0732">Signal</keyword>
<dbReference type="Proteomes" id="UP000596660">
    <property type="component" value="Unplaced"/>
</dbReference>
<dbReference type="Gene3D" id="3.90.70.10">
    <property type="entry name" value="Cysteine proteinases"/>
    <property type="match status" value="1"/>
</dbReference>
<name>A0A803NBA5_CHEQI</name>
<dbReference type="Pfam" id="PF00112">
    <property type="entry name" value="Peptidase_C1"/>
    <property type="match status" value="1"/>
</dbReference>
<dbReference type="AlphaFoldDB" id="A0A803NBA5"/>
<feature type="domain" description="Peptidase C1A papain C-terminal" evidence="7">
    <location>
        <begin position="93"/>
        <end position="310"/>
    </location>
</feature>
<evidence type="ECO:0000259" key="8">
    <source>
        <dbReference type="SMART" id="SM00848"/>
    </source>
</evidence>
<dbReference type="PANTHER" id="PTHR12411">
    <property type="entry name" value="CYSTEINE PROTEASE FAMILY C1-RELATED"/>
    <property type="match status" value="1"/>
</dbReference>
<dbReference type="InterPro" id="IPR000169">
    <property type="entry name" value="Pept_cys_AS"/>
</dbReference>
<dbReference type="GO" id="GO:0008234">
    <property type="term" value="F:cysteine-type peptidase activity"/>
    <property type="evidence" value="ECO:0007669"/>
    <property type="project" value="UniProtKB-KW"/>
</dbReference>
<dbReference type="PRINTS" id="PR00705">
    <property type="entry name" value="PAPAIN"/>
</dbReference>
<dbReference type="InterPro" id="IPR025660">
    <property type="entry name" value="Pept_his_AS"/>
</dbReference>
<comment type="similarity">
    <text evidence="1">Belongs to the peptidase C1 family.</text>
</comment>
<protein>
    <submittedName>
        <fullName evidence="9">Uncharacterized protein</fullName>
    </submittedName>
</protein>
<dbReference type="SMART" id="SM00645">
    <property type="entry name" value="Pept_C1"/>
    <property type="match status" value="1"/>
</dbReference>
<dbReference type="CDD" id="cd02248">
    <property type="entry name" value="Peptidase_C1A"/>
    <property type="match status" value="1"/>
</dbReference>
<evidence type="ECO:0000256" key="2">
    <source>
        <dbReference type="ARBA" id="ARBA00022670"/>
    </source>
</evidence>
<reference evidence="9" key="1">
    <citation type="journal article" date="2017" name="Nature">
        <title>The genome of Chenopodium quinoa.</title>
        <authorList>
            <person name="Jarvis D.E."/>
            <person name="Ho Y.S."/>
            <person name="Lightfoot D.J."/>
            <person name="Schmoeckel S.M."/>
            <person name="Li B."/>
            <person name="Borm T.J.A."/>
            <person name="Ohyanagi H."/>
            <person name="Mineta K."/>
            <person name="Michell C.T."/>
            <person name="Saber N."/>
            <person name="Kharbatia N.M."/>
            <person name="Rupper R.R."/>
            <person name="Sharp A.R."/>
            <person name="Dally N."/>
            <person name="Boughton B.A."/>
            <person name="Woo Y.H."/>
            <person name="Gao G."/>
            <person name="Schijlen E.G.W.M."/>
            <person name="Guo X."/>
            <person name="Momin A.A."/>
            <person name="Negrao S."/>
            <person name="Al-Babili S."/>
            <person name="Gehring C."/>
            <person name="Roessner U."/>
            <person name="Jung C."/>
            <person name="Murphy K."/>
            <person name="Arold S.T."/>
            <person name="Gojobori T."/>
            <person name="van der Linden C.G."/>
            <person name="van Loo E.N."/>
            <person name="Jellen E.N."/>
            <person name="Maughan P.J."/>
            <person name="Tester M."/>
        </authorList>
    </citation>
    <scope>NUCLEOTIDE SEQUENCE [LARGE SCALE GENOMIC DNA]</scope>
    <source>
        <strain evidence="9">cv. PI 614886</strain>
    </source>
</reference>
<dbReference type="OMA" id="NLIDCTT"/>
<dbReference type="PROSITE" id="PS00139">
    <property type="entry name" value="THIOL_PROTEASE_CYS"/>
    <property type="match status" value="1"/>
</dbReference>
<dbReference type="InterPro" id="IPR039417">
    <property type="entry name" value="Peptidase_C1A_papain-like"/>
</dbReference>
<dbReference type="InterPro" id="IPR025661">
    <property type="entry name" value="Pept_asp_AS"/>
</dbReference>
<dbReference type="PROSITE" id="PS00639">
    <property type="entry name" value="THIOL_PROTEASE_HIS"/>
    <property type="match status" value="1"/>
</dbReference>
<dbReference type="Gramene" id="AUR62043333-RA">
    <property type="protein sequence ID" value="AUR62043333-RA:cds"/>
    <property type="gene ID" value="AUR62043333"/>
</dbReference>
<keyword evidence="10" id="KW-1185">Reference proteome</keyword>
<dbReference type="EnsemblPlants" id="AUR62043333-RA">
    <property type="protein sequence ID" value="AUR62043333-RA:cds"/>
    <property type="gene ID" value="AUR62043333"/>
</dbReference>
<evidence type="ECO:0000256" key="1">
    <source>
        <dbReference type="ARBA" id="ARBA00008455"/>
    </source>
</evidence>
<evidence type="ECO:0000256" key="6">
    <source>
        <dbReference type="ARBA" id="ARBA00023157"/>
    </source>
</evidence>
<keyword evidence="5" id="KW-0788">Thiol protease</keyword>
<dbReference type="FunFam" id="3.90.70.10:FF:000023">
    <property type="entry name" value="Senescence-specific cysteine protease SAG39"/>
    <property type="match status" value="1"/>
</dbReference>
<proteinExistence type="inferred from homology"/>
<dbReference type="InterPro" id="IPR013128">
    <property type="entry name" value="Peptidase_C1A"/>
</dbReference>
<sequence>MIEKHEKWMNFHGRVYKDEVEKSKRLKIFNENVKRIEASNKLNRGFTLGVNAFADLTNEEFRASRTGYKRQSKHFNLKSKSKSFKYENLTNSVSSTMDWRKKGAVTPIKNQEDCGCCWAFSAVASMEGLNQIKTGKLVSLSEQELVDCDTSFDEGCEGGLLDTAFEFIKSHGGLTTEAKYPYMGTDGTCNAKRAAIKSVSIHGHEDVPENNEDALLAAVAHQPVSVGIEGGGFDFQFYAGGVFNGECGTELDHAVAVIGYGVEEKDGSKYWLVKNSWGKEWGEKGYMKIKRGGGAKQGLCGIAMKPSYPI</sequence>
<evidence type="ECO:0000259" key="7">
    <source>
        <dbReference type="SMART" id="SM00645"/>
    </source>
</evidence>
<evidence type="ECO:0000256" key="4">
    <source>
        <dbReference type="ARBA" id="ARBA00022801"/>
    </source>
</evidence>
<dbReference type="InterPro" id="IPR038765">
    <property type="entry name" value="Papain-like_cys_pep_sf"/>
</dbReference>
<evidence type="ECO:0000256" key="5">
    <source>
        <dbReference type="ARBA" id="ARBA00022807"/>
    </source>
</evidence>
<keyword evidence="6" id="KW-1015">Disulfide bond</keyword>
<dbReference type="SUPFAM" id="SSF54001">
    <property type="entry name" value="Cysteine proteinases"/>
    <property type="match status" value="1"/>
</dbReference>
<keyword evidence="2" id="KW-0645">Protease</keyword>
<dbReference type="InterPro" id="IPR013201">
    <property type="entry name" value="Prot_inhib_I29"/>
</dbReference>
<evidence type="ECO:0000313" key="9">
    <source>
        <dbReference type="EnsemblPlants" id="AUR62043333-RA:cds"/>
    </source>
</evidence>
<keyword evidence="4" id="KW-0378">Hydrolase</keyword>
<dbReference type="InterPro" id="IPR000668">
    <property type="entry name" value="Peptidase_C1A_C"/>
</dbReference>
<reference evidence="9" key="2">
    <citation type="submission" date="2021-03" db="UniProtKB">
        <authorList>
            <consortium name="EnsemblPlants"/>
        </authorList>
    </citation>
    <scope>IDENTIFICATION</scope>
</reference>
<evidence type="ECO:0000313" key="10">
    <source>
        <dbReference type="Proteomes" id="UP000596660"/>
    </source>
</evidence>
<dbReference type="SMART" id="SM00848">
    <property type="entry name" value="Inhibitor_I29"/>
    <property type="match status" value="1"/>
</dbReference>
<accession>A0A803NBA5</accession>
<dbReference type="GO" id="GO:0006508">
    <property type="term" value="P:proteolysis"/>
    <property type="evidence" value="ECO:0007669"/>
    <property type="project" value="UniProtKB-KW"/>
</dbReference>
<dbReference type="Pfam" id="PF08246">
    <property type="entry name" value="Inhibitor_I29"/>
    <property type="match status" value="1"/>
</dbReference>
<evidence type="ECO:0000256" key="3">
    <source>
        <dbReference type="ARBA" id="ARBA00022729"/>
    </source>
</evidence>
<organism evidence="9 10">
    <name type="scientific">Chenopodium quinoa</name>
    <name type="common">Quinoa</name>
    <dbReference type="NCBI Taxonomy" id="63459"/>
    <lineage>
        <taxon>Eukaryota</taxon>
        <taxon>Viridiplantae</taxon>
        <taxon>Streptophyta</taxon>
        <taxon>Embryophyta</taxon>
        <taxon>Tracheophyta</taxon>
        <taxon>Spermatophyta</taxon>
        <taxon>Magnoliopsida</taxon>
        <taxon>eudicotyledons</taxon>
        <taxon>Gunneridae</taxon>
        <taxon>Pentapetalae</taxon>
        <taxon>Caryophyllales</taxon>
        <taxon>Chenopodiaceae</taxon>
        <taxon>Chenopodioideae</taxon>
        <taxon>Atripliceae</taxon>
        <taxon>Chenopodium</taxon>
    </lineage>
</organism>
<feature type="domain" description="Cathepsin propeptide inhibitor" evidence="8">
    <location>
        <begin position="5"/>
        <end position="61"/>
    </location>
</feature>
<dbReference type="PROSITE" id="PS00640">
    <property type="entry name" value="THIOL_PROTEASE_ASN"/>
    <property type="match status" value="1"/>
</dbReference>